<evidence type="ECO:0000313" key="2">
    <source>
        <dbReference type="EMBL" id="SCZ73762.1"/>
    </source>
</evidence>
<dbReference type="Pfam" id="PF07157">
    <property type="entry name" value="DNA_circ_N"/>
    <property type="match status" value="1"/>
</dbReference>
<proteinExistence type="predicted"/>
<evidence type="ECO:0000259" key="1">
    <source>
        <dbReference type="Pfam" id="PF07157"/>
    </source>
</evidence>
<gene>
    <name evidence="2" type="ORF">SAMN02982990_04378</name>
</gene>
<feature type="domain" description="DNA circulation N-terminal" evidence="1">
    <location>
        <begin position="25"/>
        <end position="108"/>
    </location>
</feature>
<sequence length="448" mass="48494">MEIDFDQVMTLFNDNSWRSRVGNGKGTFRGQTFYIIDDATLTGGRRVVRHEYPLRDDGETEDMGLTTREYSFTAVVFGDDYFNQRDALITALEAPEPGEIDHPYWGKQRIQIETYTVRESCYTGGVAMFSVTFVPAADKTAPVEAHKPELNSDSLTNRVLSDVTAAWNTVTGAIAKVTDTLNTVEATVNTIVNGIRSLPATSGMNQLLGSALALKGSLKNLVNAPHQLFDDIANLVSGMAEVAPPAVASRALRKTGSSIQVQSKPNVPAVAHLQHVVNTTTTVFIAAQLAELVLNAATEAAKTKPPAPSLTLAGMSYTVFSLSAVNAQSSEGPVISIPLIETLDDTRKASVQLDDELMQLLIATGDLGWFETSNQLRDFRITFVQQMQATAGALPSARHIALAGTEPALVTLYRETGDVRQLDRFIRRNGIRHPAFVTGGVEIEVING</sequence>
<reference evidence="3" key="1">
    <citation type="submission" date="2016-10" db="EMBL/GenBank/DDBJ databases">
        <authorList>
            <person name="Varghese N."/>
            <person name="Submissions S."/>
        </authorList>
    </citation>
    <scope>NUCLEOTIDE SEQUENCE [LARGE SCALE GENOMIC DNA]</scope>
    <source>
        <strain evidence="3">ATCC 29999</strain>
    </source>
</reference>
<dbReference type="InterPro" id="IPR009826">
    <property type="entry name" value="DNA_circ_N"/>
</dbReference>
<evidence type="ECO:0000313" key="3">
    <source>
        <dbReference type="Proteomes" id="UP000183223"/>
    </source>
</evidence>
<dbReference type="EMBL" id="FMWJ01000039">
    <property type="protein sequence ID" value="SCZ73762.1"/>
    <property type="molecule type" value="Genomic_DNA"/>
</dbReference>
<protein>
    <submittedName>
        <fullName evidence="2">Mu-like prophage DNA circulation protein</fullName>
    </submittedName>
</protein>
<name>A0A1G5RHZ9_PHOLU</name>
<dbReference type="AlphaFoldDB" id="A0A1G5RHZ9"/>
<organism evidence="2 3">
    <name type="scientific">Photorhabdus luminescens</name>
    <name type="common">Xenorhabdus luminescens</name>
    <dbReference type="NCBI Taxonomy" id="29488"/>
    <lineage>
        <taxon>Bacteria</taxon>
        <taxon>Pseudomonadati</taxon>
        <taxon>Pseudomonadota</taxon>
        <taxon>Gammaproteobacteria</taxon>
        <taxon>Enterobacterales</taxon>
        <taxon>Morganellaceae</taxon>
        <taxon>Photorhabdus</taxon>
    </lineage>
</organism>
<accession>A0A1G5RHZ9</accession>
<dbReference type="GeneID" id="45655098"/>
<keyword evidence="3" id="KW-1185">Reference proteome</keyword>
<dbReference type="RefSeq" id="WP_244161503.1">
    <property type="nucleotide sequence ID" value="NZ_CAWQXX010000062.1"/>
</dbReference>
<dbReference type="Proteomes" id="UP000183223">
    <property type="component" value="Unassembled WGS sequence"/>
</dbReference>